<evidence type="ECO:0000256" key="3">
    <source>
        <dbReference type="PROSITE-ProRule" id="PRU00473"/>
    </source>
</evidence>
<protein>
    <submittedName>
        <fullName evidence="6">OmpA family protein</fullName>
    </submittedName>
</protein>
<dbReference type="InterPro" id="IPR036737">
    <property type="entry name" value="OmpA-like_sf"/>
</dbReference>
<keyword evidence="2 3" id="KW-0472">Membrane</keyword>
<evidence type="ECO:0000256" key="4">
    <source>
        <dbReference type="SAM" id="Phobius"/>
    </source>
</evidence>
<evidence type="ECO:0000313" key="7">
    <source>
        <dbReference type="Proteomes" id="UP000265875"/>
    </source>
</evidence>
<dbReference type="PANTHER" id="PTHR30329:SF20">
    <property type="entry name" value="EXPORTED PROTEIN"/>
    <property type="match status" value="1"/>
</dbReference>
<dbReference type="Proteomes" id="UP000265875">
    <property type="component" value="Unassembled WGS sequence"/>
</dbReference>
<dbReference type="EMBL" id="QWLL01000032">
    <property type="protein sequence ID" value="RII77163.1"/>
    <property type="molecule type" value="Genomic_DNA"/>
</dbReference>
<dbReference type="RefSeq" id="WP_119370340.1">
    <property type="nucleotide sequence ID" value="NZ_QWLL01000032.1"/>
</dbReference>
<evidence type="ECO:0000313" key="6">
    <source>
        <dbReference type="EMBL" id="RII77163.1"/>
    </source>
</evidence>
<dbReference type="Gene3D" id="3.30.1330.60">
    <property type="entry name" value="OmpA-like domain"/>
    <property type="match status" value="1"/>
</dbReference>
<name>A0A399M5T5_9PSED</name>
<dbReference type="PROSITE" id="PS51123">
    <property type="entry name" value="OMPA_2"/>
    <property type="match status" value="1"/>
</dbReference>
<keyword evidence="4" id="KW-1133">Transmembrane helix</keyword>
<sequence>MSVVPQMQKRGLWLWAGALSLLLIATLPLAIEGQAVAVLVVIAVMVMYWRRSQRAGDQSTEMQRVSGVTLPVASYRHPVVLVVGDCLAELFDTSPTEPLMLRVTDQGCYVPVPDALKLPATVADLLLERPEWDGKLSVMWVVNPSAHTDRAVLANQLHSVCNQIAMLRKRGTPLSLLIVGYFQSATGASPWFSWEPDESGVRVRDGGDCLSLSEWQRRDADRPSQAARLRATVHLKAAMGWLNEVCLPEMSVRVPRQRMVTAVAVAVALIPEVGRSREGNLWRRWLQEHTGLSFICSGAERANGSLPFPDPLLHLLPARAQNSSRSRAVLIGIWLFALTASIALISSARQNTLLIRQVTDDLRRYSTASLSTETDNISQREGALVVLRQDAQRLDHYYRQGEPWSLGIGLYQGERLRLPLLAAINGHRIPTMPRGIPDKPRTIRLDSLSLFNSGSAQLKPTSTKFLVNALAGIKAQPGWLIVITGHTDATGSDEQNLRLSRARASAVHDWIRHMGDIPGNCFAVQGLGASQPIASNDTEQGRSANRRVEIRLIPEVGACQPSATASGLQPLSHSATPNT</sequence>
<dbReference type="InterPro" id="IPR050330">
    <property type="entry name" value="Bact_OuterMem_StrucFunc"/>
</dbReference>
<feature type="transmembrane region" description="Helical" evidence="4">
    <location>
        <begin position="328"/>
        <end position="348"/>
    </location>
</feature>
<proteinExistence type="predicted"/>
<evidence type="ECO:0000256" key="2">
    <source>
        <dbReference type="ARBA" id="ARBA00023136"/>
    </source>
</evidence>
<dbReference type="PANTHER" id="PTHR30329">
    <property type="entry name" value="STATOR ELEMENT OF FLAGELLAR MOTOR COMPLEX"/>
    <property type="match status" value="1"/>
</dbReference>
<gene>
    <name evidence="6" type="ORF">D0894_14945</name>
</gene>
<dbReference type="GO" id="GO:0009279">
    <property type="term" value="C:cell outer membrane"/>
    <property type="evidence" value="ECO:0007669"/>
    <property type="project" value="UniProtKB-SubCell"/>
</dbReference>
<evidence type="ECO:0000259" key="5">
    <source>
        <dbReference type="PROSITE" id="PS51123"/>
    </source>
</evidence>
<comment type="caution">
    <text evidence="6">The sequence shown here is derived from an EMBL/GenBank/DDBJ whole genome shotgun (WGS) entry which is preliminary data.</text>
</comment>
<organism evidence="6 7">
    <name type="scientific">Pseudomonas monteilii</name>
    <dbReference type="NCBI Taxonomy" id="76759"/>
    <lineage>
        <taxon>Bacteria</taxon>
        <taxon>Pseudomonadati</taxon>
        <taxon>Pseudomonadota</taxon>
        <taxon>Gammaproteobacteria</taxon>
        <taxon>Pseudomonadales</taxon>
        <taxon>Pseudomonadaceae</taxon>
        <taxon>Pseudomonas</taxon>
    </lineage>
</organism>
<dbReference type="AlphaFoldDB" id="A0A399M5T5"/>
<reference evidence="6 7" key="1">
    <citation type="submission" date="2018-08" db="EMBL/GenBank/DDBJ databases">
        <title>Draft genome sequence of the cyanotroph, Pseudomonas monteilii BCN3.</title>
        <authorList>
            <person name="Jones L.B."/>
            <person name="Kunz D.A."/>
        </authorList>
    </citation>
    <scope>NUCLEOTIDE SEQUENCE [LARGE SCALE GENOMIC DNA]</scope>
    <source>
        <strain evidence="6 7">BCN3</strain>
    </source>
</reference>
<evidence type="ECO:0000256" key="1">
    <source>
        <dbReference type="ARBA" id="ARBA00004442"/>
    </source>
</evidence>
<dbReference type="SUPFAM" id="SSF103088">
    <property type="entry name" value="OmpA-like"/>
    <property type="match status" value="1"/>
</dbReference>
<dbReference type="PRINTS" id="PR01021">
    <property type="entry name" value="OMPADOMAIN"/>
</dbReference>
<feature type="domain" description="OmpA-like" evidence="5">
    <location>
        <begin position="438"/>
        <end position="556"/>
    </location>
</feature>
<accession>A0A399M5T5</accession>
<dbReference type="InterPro" id="IPR006664">
    <property type="entry name" value="OMP_bac"/>
</dbReference>
<comment type="subcellular location">
    <subcellularLocation>
        <location evidence="1">Cell outer membrane</location>
    </subcellularLocation>
</comment>
<feature type="transmembrane region" description="Helical" evidence="4">
    <location>
        <begin position="12"/>
        <end position="29"/>
    </location>
</feature>
<dbReference type="InterPro" id="IPR006665">
    <property type="entry name" value="OmpA-like"/>
</dbReference>
<keyword evidence="4" id="KW-0812">Transmembrane</keyword>
<dbReference type="Pfam" id="PF00691">
    <property type="entry name" value="OmpA"/>
    <property type="match status" value="1"/>
</dbReference>
<dbReference type="CDD" id="cd07185">
    <property type="entry name" value="OmpA_C-like"/>
    <property type="match status" value="1"/>
</dbReference>
<feature type="transmembrane region" description="Helical" evidence="4">
    <location>
        <begin position="35"/>
        <end position="50"/>
    </location>
</feature>